<evidence type="ECO:0000259" key="2">
    <source>
        <dbReference type="PROSITE" id="PS50174"/>
    </source>
</evidence>
<feature type="domain" description="G-patch" evidence="2">
    <location>
        <begin position="1"/>
        <end position="49"/>
    </location>
</feature>
<dbReference type="PANTHER" id="PTHR14390:SF2">
    <property type="entry name" value="G PATCH DOMAIN-CONTAINING PROTEIN 3"/>
    <property type="match status" value="1"/>
</dbReference>
<dbReference type="GO" id="GO:0032480">
    <property type="term" value="P:negative regulation of type I interferon production"/>
    <property type="evidence" value="ECO:0007669"/>
    <property type="project" value="InterPro"/>
</dbReference>
<evidence type="ECO:0000313" key="4">
    <source>
        <dbReference type="Proteomes" id="UP000499080"/>
    </source>
</evidence>
<dbReference type="GO" id="GO:0003676">
    <property type="term" value="F:nucleic acid binding"/>
    <property type="evidence" value="ECO:0007669"/>
    <property type="project" value="InterPro"/>
</dbReference>
<dbReference type="GO" id="GO:0039536">
    <property type="term" value="P:negative regulation of RIG-I signaling pathway"/>
    <property type="evidence" value="ECO:0007669"/>
    <property type="project" value="InterPro"/>
</dbReference>
<dbReference type="OrthoDB" id="5842926at2759"/>
<name>A0A4Y2FRY6_ARAVE</name>
<evidence type="ECO:0000256" key="1">
    <source>
        <dbReference type="SAM" id="MobiDB-lite"/>
    </source>
</evidence>
<dbReference type="Pfam" id="PF01585">
    <property type="entry name" value="G-patch"/>
    <property type="match status" value="1"/>
</dbReference>
<organism evidence="3 4">
    <name type="scientific">Araneus ventricosus</name>
    <name type="common">Orbweaver spider</name>
    <name type="synonym">Epeira ventricosa</name>
    <dbReference type="NCBI Taxonomy" id="182803"/>
    <lineage>
        <taxon>Eukaryota</taxon>
        <taxon>Metazoa</taxon>
        <taxon>Ecdysozoa</taxon>
        <taxon>Arthropoda</taxon>
        <taxon>Chelicerata</taxon>
        <taxon>Arachnida</taxon>
        <taxon>Araneae</taxon>
        <taxon>Araneomorphae</taxon>
        <taxon>Entelegynae</taxon>
        <taxon>Araneoidea</taxon>
        <taxon>Araneidae</taxon>
        <taxon>Araneus</taxon>
    </lineage>
</organism>
<feature type="compositionally biased region" description="Basic and acidic residues" evidence="1">
    <location>
        <begin position="65"/>
        <end position="77"/>
    </location>
</feature>
<reference evidence="3 4" key="1">
    <citation type="journal article" date="2019" name="Sci. Rep.">
        <title>Orb-weaving spider Araneus ventricosus genome elucidates the spidroin gene catalogue.</title>
        <authorList>
            <person name="Kono N."/>
            <person name="Nakamura H."/>
            <person name="Ohtoshi R."/>
            <person name="Moran D.A.P."/>
            <person name="Shinohara A."/>
            <person name="Yoshida Y."/>
            <person name="Fujiwara M."/>
            <person name="Mori M."/>
            <person name="Tomita M."/>
            <person name="Arakawa K."/>
        </authorList>
    </citation>
    <scope>NUCLEOTIDE SEQUENCE [LARGE SCALE GENOMIC DNA]</scope>
</reference>
<dbReference type="GO" id="GO:0045893">
    <property type="term" value="P:positive regulation of DNA-templated transcription"/>
    <property type="evidence" value="ECO:0007669"/>
    <property type="project" value="TreeGrafter"/>
</dbReference>
<proteinExistence type="predicted"/>
<dbReference type="InterPro" id="IPR040341">
    <property type="entry name" value="GPATCH3"/>
</dbReference>
<feature type="region of interest" description="Disordered" evidence="1">
    <location>
        <begin position="14"/>
        <end position="84"/>
    </location>
</feature>
<dbReference type="EMBL" id="BGPR01001022">
    <property type="protein sequence ID" value="GBM43225.1"/>
    <property type="molecule type" value="Genomic_DNA"/>
</dbReference>
<comment type="caution">
    <text evidence="3">The sequence shown here is derived from an EMBL/GenBank/DDBJ whole genome shotgun (WGS) entry which is preliminary data.</text>
</comment>
<gene>
    <name evidence="3" type="ORF">AVEN_76360_1</name>
</gene>
<protein>
    <recommendedName>
        <fullName evidence="2">G-patch domain-containing protein</fullName>
    </recommendedName>
</protein>
<dbReference type="PANTHER" id="PTHR14390">
    <property type="entry name" value="G PATCH DOMAIN CONTAINING PROTEIN 3"/>
    <property type="match status" value="1"/>
</dbReference>
<keyword evidence="4" id="KW-1185">Reference proteome</keyword>
<accession>A0A4Y2FRY6</accession>
<evidence type="ECO:0000313" key="3">
    <source>
        <dbReference type="EMBL" id="GBM43225.1"/>
    </source>
</evidence>
<dbReference type="Proteomes" id="UP000499080">
    <property type="component" value="Unassembled WGS sequence"/>
</dbReference>
<dbReference type="PROSITE" id="PS50174">
    <property type="entry name" value="G_PATCH"/>
    <property type="match status" value="1"/>
</dbReference>
<dbReference type="InterPro" id="IPR000467">
    <property type="entry name" value="G_patch_dom"/>
</dbReference>
<sequence>MEGIGRKILEAQGWKQGQGIGKNGNGIAEPLPNEGQFPSNKKGFGYQGVKLDHPSREKRRHRHPDTRTISDDPKESDPAESVLASSSCARLKYRKEFLKETM</sequence>
<dbReference type="AlphaFoldDB" id="A0A4Y2FRY6"/>
<dbReference type="SMART" id="SM00443">
    <property type="entry name" value="G_patch"/>
    <property type="match status" value="1"/>
</dbReference>